<gene>
    <name evidence="1" type="ORF">AG1IA_05924</name>
</gene>
<dbReference type="EMBL" id="AFRT01001527">
    <property type="protein sequence ID" value="ELU40045.1"/>
    <property type="molecule type" value="Genomic_DNA"/>
</dbReference>
<proteinExistence type="predicted"/>
<evidence type="ECO:0000313" key="2">
    <source>
        <dbReference type="Proteomes" id="UP000011668"/>
    </source>
</evidence>
<protein>
    <submittedName>
        <fullName evidence="1">Uncharacterized protein</fullName>
    </submittedName>
</protein>
<keyword evidence="2" id="KW-1185">Reference proteome</keyword>
<name>L8WPV8_THACA</name>
<organism evidence="1 2">
    <name type="scientific">Thanatephorus cucumeris (strain AG1-IA)</name>
    <name type="common">Rice sheath blight fungus</name>
    <name type="synonym">Rhizoctonia solani</name>
    <dbReference type="NCBI Taxonomy" id="983506"/>
    <lineage>
        <taxon>Eukaryota</taxon>
        <taxon>Fungi</taxon>
        <taxon>Dikarya</taxon>
        <taxon>Basidiomycota</taxon>
        <taxon>Agaricomycotina</taxon>
        <taxon>Agaricomycetes</taxon>
        <taxon>Cantharellales</taxon>
        <taxon>Ceratobasidiaceae</taxon>
        <taxon>Rhizoctonia</taxon>
        <taxon>Rhizoctonia solani AG-1</taxon>
    </lineage>
</organism>
<evidence type="ECO:0000313" key="1">
    <source>
        <dbReference type="EMBL" id="ELU40045.1"/>
    </source>
</evidence>
<comment type="caution">
    <text evidence="1">The sequence shown here is derived from an EMBL/GenBank/DDBJ whole genome shotgun (WGS) entry which is preliminary data.</text>
</comment>
<dbReference type="AlphaFoldDB" id="L8WPV8"/>
<dbReference type="Proteomes" id="UP000011668">
    <property type="component" value="Unassembled WGS sequence"/>
</dbReference>
<sequence>MRSLYIMEVLKQGTTKLQEPPVSATCIRKHKCHCAIVTTVLSVVCDIILMRSLSFVNPTLYKLKSRSIHTDLRYQFFHSLVHAEGGILTLILSHHSAIY</sequence>
<reference evidence="1 2" key="1">
    <citation type="journal article" date="2013" name="Nat. Commun.">
        <title>The evolution and pathogenic mechanisms of the rice sheath blight pathogen.</title>
        <authorList>
            <person name="Zheng A."/>
            <person name="Lin R."/>
            <person name="Xu L."/>
            <person name="Qin P."/>
            <person name="Tang C."/>
            <person name="Ai P."/>
            <person name="Zhang D."/>
            <person name="Liu Y."/>
            <person name="Sun Z."/>
            <person name="Feng H."/>
            <person name="Wang Y."/>
            <person name="Chen Y."/>
            <person name="Liang X."/>
            <person name="Fu R."/>
            <person name="Li Q."/>
            <person name="Zhang J."/>
            <person name="Yu X."/>
            <person name="Xie Z."/>
            <person name="Ding L."/>
            <person name="Guan P."/>
            <person name="Tang J."/>
            <person name="Liang Y."/>
            <person name="Wang S."/>
            <person name="Deng Q."/>
            <person name="Li S."/>
            <person name="Zhu J."/>
            <person name="Wang L."/>
            <person name="Liu H."/>
            <person name="Li P."/>
        </authorList>
    </citation>
    <scope>NUCLEOTIDE SEQUENCE [LARGE SCALE GENOMIC DNA]</scope>
    <source>
        <strain evidence="2">AG-1 IA</strain>
    </source>
</reference>
<accession>L8WPV8</accession>
<dbReference type="HOGENOM" id="CLU_2321955_0_0_1"/>